<keyword evidence="1" id="KW-0812">Transmembrane</keyword>
<keyword evidence="1" id="KW-1133">Transmembrane helix</keyword>
<keyword evidence="1" id="KW-0472">Membrane</keyword>
<gene>
    <name evidence="2" type="primary">ORF107797</name>
</gene>
<evidence type="ECO:0000256" key="1">
    <source>
        <dbReference type="SAM" id="Phobius"/>
    </source>
</evidence>
<dbReference type="EMBL" id="HACG01031143">
    <property type="protein sequence ID" value="CEK78008.1"/>
    <property type="molecule type" value="Transcribed_RNA"/>
</dbReference>
<reference evidence="2" key="1">
    <citation type="submission" date="2014-12" db="EMBL/GenBank/DDBJ databases">
        <title>Insight into the proteome of Arion vulgaris.</title>
        <authorList>
            <person name="Aradska J."/>
            <person name="Bulat T."/>
            <person name="Smidak R."/>
            <person name="Sarate P."/>
            <person name="Gangsoo J."/>
            <person name="Sialana F."/>
            <person name="Bilban M."/>
            <person name="Lubec G."/>
        </authorList>
    </citation>
    <scope>NUCLEOTIDE SEQUENCE</scope>
    <source>
        <tissue evidence="2">Skin</tissue>
    </source>
</reference>
<feature type="transmembrane region" description="Helical" evidence="1">
    <location>
        <begin position="12"/>
        <end position="34"/>
    </location>
</feature>
<accession>A0A0B7ABA1</accession>
<dbReference type="AlphaFoldDB" id="A0A0B7ABA1"/>
<protein>
    <submittedName>
        <fullName evidence="2">Uncharacterized protein</fullName>
    </submittedName>
</protein>
<name>A0A0B7ABA1_9EUPU</name>
<evidence type="ECO:0000313" key="2">
    <source>
        <dbReference type="EMBL" id="CEK78008.1"/>
    </source>
</evidence>
<feature type="non-terminal residue" evidence="2">
    <location>
        <position position="133"/>
    </location>
</feature>
<proteinExistence type="predicted"/>
<organism evidence="2">
    <name type="scientific">Arion vulgaris</name>
    <dbReference type="NCBI Taxonomy" id="1028688"/>
    <lineage>
        <taxon>Eukaryota</taxon>
        <taxon>Metazoa</taxon>
        <taxon>Spiralia</taxon>
        <taxon>Lophotrochozoa</taxon>
        <taxon>Mollusca</taxon>
        <taxon>Gastropoda</taxon>
        <taxon>Heterobranchia</taxon>
        <taxon>Euthyneura</taxon>
        <taxon>Panpulmonata</taxon>
        <taxon>Eupulmonata</taxon>
        <taxon>Stylommatophora</taxon>
        <taxon>Helicina</taxon>
        <taxon>Arionoidea</taxon>
        <taxon>Arionidae</taxon>
        <taxon>Arion</taxon>
    </lineage>
</organism>
<sequence>MQLRQRVRICCLLKYLHILSVMCIYACISLMEVFDTFPQIRLRSPQFISQQIFMEDCVNLDKYPFVIIQTVINGPGHVGVCGSERADMLTSIVEKFRMDKGDALLPVDNLLLEEDTKIDIDSIQRLRSLKLHF</sequence>